<evidence type="ECO:0000313" key="4">
    <source>
        <dbReference type="Proteomes" id="UP000244378"/>
    </source>
</evidence>
<dbReference type="Proteomes" id="UP000244378">
    <property type="component" value="Unassembled WGS sequence"/>
</dbReference>
<keyword evidence="5" id="KW-1185">Reference proteome</keyword>
<dbReference type="EMBL" id="WAGD01000047">
    <property type="protein sequence ID" value="KAB0875523.1"/>
    <property type="molecule type" value="Genomic_DNA"/>
</dbReference>
<accession>A0A2T7ALJ8</accession>
<evidence type="ECO:0008006" key="6">
    <source>
        <dbReference type="Google" id="ProtNLM"/>
    </source>
</evidence>
<dbReference type="GeneID" id="92211997"/>
<dbReference type="EMBL" id="MSAE01000043">
    <property type="protein sequence ID" value="PUX09658.1"/>
    <property type="molecule type" value="Genomic_DNA"/>
</dbReference>
<dbReference type="AlphaFoldDB" id="A0A2T7ALJ8"/>
<dbReference type="Proteomes" id="UP000469927">
    <property type="component" value="Unassembled WGS sequence"/>
</dbReference>
<dbReference type="OrthoDB" id="6627659at2"/>
<keyword evidence="1" id="KW-0812">Transmembrane</keyword>
<proteinExistence type="predicted"/>
<evidence type="ECO:0000313" key="5">
    <source>
        <dbReference type="Proteomes" id="UP000469927"/>
    </source>
</evidence>
<sequence>MEYLFFDALYLIAAIAVGVVVCRAALWIRQCVIEADIMKNGIAANADILSIHRDNHLHRHNVKCVMVVRFKTQDGQEVQSRLVQIMSVREYKRFASGTGVTIKYAASRPARVVLYDRPLVLGAR</sequence>
<name>A0A2T7ALJ8_9ENTR</name>
<keyword evidence="1" id="KW-1133">Transmembrane helix</keyword>
<feature type="transmembrane region" description="Helical" evidence="1">
    <location>
        <begin position="6"/>
        <end position="28"/>
    </location>
</feature>
<evidence type="ECO:0000313" key="2">
    <source>
        <dbReference type="EMBL" id="KAB0875523.1"/>
    </source>
</evidence>
<reference evidence="3 4" key="1">
    <citation type="submission" date="2016-12" db="EMBL/GenBank/DDBJ databases">
        <title>Analysis of the Molecular Diversity Among Cronobacter Species Isolated from Filth Flies Using a Pan Genomic DNA Microarray.</title>
        <authorList>
            <person name="Pava-Ripoll M."/>
            <person name="Tall B."/>
            <person name="Farber J."/>
            <person name="Fanning S."/>
            <person name="Lehner A."/>
            <person name="Stephan R."/>
            <person name="Pagotto F."/>
            <person name="Iverson C."/>
            <person name="Ziobro G."/>
            <person name="Miller A."/>
            <person name="Pearson R."/>
            <person name="Yan Q."/>
            <person name="Kim M."/>
            <person name="Jeong S."/>
            <person name="Park J."/>
            <person name="Jun S."/>
            <person name="Choi H."/>
            <person name="Chung T."/>
            <person name="Yoo Y."/>
            <person name="Park E."/>
            <person name="Hwang S."/>
            <person name="Lee B."/>
            <person name="Sathyamoorthy V."/>
            <person name="Carter L."/>
            <person name="Mammel M."/>
            <person name="Jackson S."/>
            <person name="Kothary M."/>
            <person name="Patel I."/>
            <person name="Grim C."/>
            <person name="Gopinath G."/>
            <person name="Gangiredla J."/>
            <person name="Chase H."/>
        </authorList>
    </citation>
    <scope>NUCLEOTIDE SEQUENCE [LARGE SCALE GENOMIC DNA]</scope>
    <source>
        <strain evidence="3 4">MOD1-Md1s</strain>
    </source>
</reference>
<dbReference type="RefSeq" id="WP_038868274.1">
    <property type="nucleotide sequence ID" value="NZ_JADKNN010000059.1"/>
</dbReference>
<comment type="caution">
    <text evidence="3">The sequence shown here is derived from an EMBL/GenBank/DDBJ whole genome shotgun (WGS) entry which is preliminary data.</text>
</comment>
<evidence type="ECO:0000313" key="3">
    <source>
        <dbReference type="EMBL" id="PUX09658.1"/>
    </source>
</evidence>
<evidence type="ECO:0000256" key="1">
    <source>
        <dbReference type="SAM" id="Phobius"/>
    </source>
</evidence>
<keyword evidence="1" id="KW-0472">Membrane</keyword>
<organism evidence="3 4">
    <name type="scientific">Cronobacter muytjensii</name>
    <dbReference type="NCBI Taxonomy" id="413501"/>
    <lineage>
        <taxon>Bacteria</taxon>
        <taxon>Pseudomonadati</taxon>
        <taxon>Pseudomonadota</taxon>
        <taxon>Gammaproteobacteria</taxon>
        <taxon>Enterobacterales</taxon>
        <taxon>Enterobacteriaceae</taxon>
        <taxon>Cronobacter</taxon>
    </lineage>
</organism>
<reference evidence="2 5" key="2">
    <citation type="submission" date="2019-08" db="EMBL/GenBank/DDBJ databases">
        <title>Prevalence, distribution, and phylogeny of type two toxin-antitoxin genes possessed by Cronobacter species where C. sakazakii homologs follow sequence type lineages.</title>
        <authorList>
            <person name="Finkelstein S."/>
            <person name="Negrete F."/>
            <person name="Jang H."/>
            <person name="Gopinath G.R."/>
            <person name="Tall B.D."/>
        </authorList>
    </citation>
    <scope>NUCLEOTIDE SEQUENCE [LARGE SCALE GENOMIC DNA]</scope>
    <source>
        <strain evidence="2 5">MOD1_GK1257</strain>
    </source>
</reference>
<protein>
    <recommendedName>
        <fullName evidence="6">DUF3592 domain-containing protein</fullName>
    </recommendedName>
</protein>
<gene>
    <name evidence="3" type="ORF">AUN14_18590</name>
    <name evidence="2" type="ORF">FZI19_15525</name>
</gene>